<sequence length="387" mass="42766">MVERIQNGDRSVGYVTSRHEYDGRNGTLIDLGLGTSPIGPAPELRIPLRERDPFYDLSQYSEDPLHTDTRKLVIERLGLRGLEDECVVFDANGSYGAGDEVVRYLHLTGYNTLIVPNYSFPNVAQWTERHGVKYSTLDTEHLNPNSSLQTVLSLGASALEDTIVYVDYPNNPFGLADPILVRQIVDHVTQNEGIPIVDLAFGEVLGEEFGNAIQYTVDKGGICLASLSKTQGFPRARAGYAILPPKLTRNGYDGSQRMVFELAGESEFICQQLFSPDSNGGYLAKTHAQRVASYNVATNNQFYSGLCGLGLEVKPTDLRTPIQVVVSDLSNLNQRLIIEGVVTESLYDYRVTLGNGLHGYDHSAVRMLTPRPGELEEVLRRVELALK</sequence>
<dbReference type="InterPro" id="IPR004839">
    <property type="entry name" value="Aminotransferase_I/II_large"/>
</dbReference>
<dbReference type="EMBL" id="LBVL01000003">
    <property type="protein sequence ID" value="KKQ85860.1"/>
    <property type="molecule type" value="Genomic_DNA"/>
</dbReference>
<dbReference type="Proteomes" id="UP000034081">
    <property type="component" value="Unassembled WGS sequence"/>
</dbReference>
<gene>
    <name evidence="2" type="ORF">UT08_C0003G0023</name>
</gene>
<protein>
    <recommendedName>
        <fullName evidence="1">Aminotransferase class I/classII large domain-containing protein</fullName>
    </recommendedName>
</protein>
<feature type="domain" description="Aminotransferase class I/classII large" evidence="1">
    <location>
        <begin position="50"/>
        <end position="257"/>
    </location>
</feature>
<proteinExistence type="predicted"/>
<accession>A0A0G0LD68</accession>
<dbReference type="GO" id="GO:0030170">
    <property type="term" value="F:pyridoxal phosphate binding"/>
    <property type="evidence" value="ECO:0007669"/>
    <property type="project" value="InterPro"/>
</dbReference>
<dbReference type="InterPro" id="IPR015422">
    <property type="entry name" value="PyrdxlP-dep_Trfase_small"/>
</dbReference>
<dbReference type="Gene3D" id="3.90.1150.10">
    <property type="entry name" value="Aspartate Aminotransferase, domain 1"/>
    <property type="match status" value="1"/>
</dbReference>
<dbReference type="InterPro" id="IPR015421">
    <property type="entry name" value="PyrdxlP-dep_Trfase_major"/>
</dbReference>
<evidence type="ECO:0000313" key="2">
    <source>
        <dbReference type="EMBL" id="KKQ85860.1"/>
    </source>
</evidence>
<dbReference type="SUPFAM" id="SSF53383">
    <property type="entry name" value="PLP-dependent transferases"/>
    <property type="match status" value="1"/>
</dbReference>
<evidence type="ECO:0000313" key="3">
    <source>
        <dbReference type="Proteomes" id="UP000034081"/>
    </source>
</evidence>
<dbReference type="AlphaFoldDB" id="A0A0G0LD68"/>
<dbReference type="STRING" id="1618570.UT08_C0003G0023"/>
<organism evidence="2 3">
    <name type="scientific">Candidatus Woesebacteria bacterium GW2011_GWB1_38_8</name>
    <dbReference type="NCBI Taxonomy" id="1618570"/>
    <lineage>
        <taxon>Bacteria</taxon>
        <taxon>Candidatus Woeseibacteriota</taxon>
    </lineage>
</organism>
<name>A0A0G0LD68_9BACT</name>
<comment type="caution">
    <text evidence="2">The sequence shown here is derived from an EMBL/GenBank/DDBJ whole genome shotgun (WGS) entry which is preliminary data.</text>
</comment>
<evidence type="ECO:0000259" key="1">
    <source>
        <dbReference type="Pfam" id="PF00155"/>
    </source>
</evidence>
<reference evidence="2 3" key="1">
    <citation type="journal article" date="2015" name="Nature">
        <title>rRNA introns, odd ribosomes, and small enigmatic genomes across a large radiation of phyla.</title>
        <authorList>
            <person name="Brown C.T."/>
            <person name="Hug L.A."/>
            <person name="Thomas B.C."/>
            <person name="Sharon I."/>
            <person name="Castelle C.J."/>
            <person name="Singh A."/>
            <person name="Wilkins M.J."/>
            <person name="Williams K.H."/>
            <person name="Banfield J.F."/>
        </authorList>
    </citation>
    <scope>NUCLEOTIDE SEQUENCE [LARGE SCALE GENOMIC DNA]</scope>
</reference>
<dbReference type="Gene3D" id="3.40.640.10">
    <property type="entry name" value="Type I PLP-dependent aspartate aminotransferase-like (Major domain)"/>
    <property type="match status" value="1"/>
</dbReference>
<dbReference type="Pfam" id="PF00155">
    <property type="entry name" value="Aminotran_1_2"/>
    <property type="match status" value="1"/>
</dbReference>
<dbReference type="InterPro" id="IPR015424">
    <property type="entry name" value="PyrdxlP-dep_Trfase"/>
</dbReference>